<feature type="transmembrane region" description="Helical" evidence="1">
    <location>
        <begin position="124"/>
        <end position="141"/>
    </location>
</feature>
<reference evidence="2 3" key="1">
    <citation type="submission" date="2020-08" db="EMBL/GenBank/DDBJ databases">
        <title>Edaphobacter telluris sp. nov. and Acidobacterium dinghuensis sp. nov., two acidobacteria isolated from forest soil.</title>
        <authorList>
            <person name="Fu J."/>
            <person name="Qiu L."/>
        </authorList>
    </citation>
    <scope>NUCLEOTIDE SEQUENCE [LARGE SCALE GENOMIC DNA]</scope>
    <source>
        <strain evidence="2">4Y35</strain>
    </source>
</reference>
<feature type="transmembrane region" description="Helical" evidence="1">
    <location>
        <begin position="12"/>
        <end position="33"/>
    </location>
</feature>
<dbReference type="EMBL" id="CP060394">
    <property type="protein sequence ID" value="QNI30245.1"/>
    <property type="molecule type" value="Genomic_DNA"/>
</dbReference>
<dbReference type="KEGG" id="adin:H7849_13715"/>
<evidence type="ECO:0000256" key="1">
    <source>
        <dbReference type="SAM" id="Phobius"/>
    </source>
</evidence>
<feature type="transmembrane region" description="Helical" evidence="1">
    <location>
        <begin position="197"/>
        <end position="213"/>
    </location>
</feature>
<dbReference type="RefSeq" id="WP_186739984.1">
    <property type="nucleotide sequence ID" value="NZ_CP060394.1"/>
</dbReference>
<evidence type="ECO:0008006" key="4">
    <source>
        <dbReference type="Google" id="ProtNLM"/>
    </source>
</evidence>
<name>A0A7G8BCH5_9BACT</name>
<keyword evidence="1" id="KW-1133">Transmembrane helix</keyword>
<keyword evidence="3" id="KW-1185">Reference proteome</keyword>
<dbReference type="Proteomes" id="UP000515312">
    <property type="component" value="Chromosome"/>
</dbReference>
<accession>A0A7G8BCH5</accession>
<feature type="transmembrane region" description="Helical" evidence="1">
    <location>
        <begin position="76"/>
        <end position="99"/>
    </location>
</feature>
<feature type="transmembrane region" description="Helical" evidence="1">
    <location>
        <begin position="225"/>
        <end position="249"/>
    </location>
</feature>
<dbReference type="AlphaFoldDB" id="A0A7G8BCH5"/>
<evidence type="ECO:0000313" key="3">
    <source>
        <dbReference type="Proteomes" id="UP000515312"/>
    </source>
</evidence>
<evidence type="ECO:0000313" key="2">
    <source>
        <dbReference type="EMBL" id="QNI30245.1"/>
    </source>
</evidence>
<feature type="transmembrane region" description="Helical" evidence="1">
    <location>
        <begin position="161"/>
        <end position="185"/>
    </location>
</feature>
<keyword evidence="1" id="KW-0472">Membrane</keyword>
<feature type="transmembrane region" description="Helical" evidence="1">
    <location>
        <begin position="273"/>
        <end position="290"/>
    </location>
</feature>
<feature type="transmembrane region" description="Helical" evidence="1">
    <location>
        <begin position="45"/>
        <end position="64"/>
    </location>
</feature>
<protein>
    <recommendedName>
        <fullName evidence="4">Lycopene cyclase domain-containing protein</fullName>
    </recommendedName>
</protein>
<organism evidence="2 3">
    <name type="scientific">Alloacidobacterium dinghuense</name>
    <dbReference type="NCBI Taxonomy" id="2763107"/>
    <lineage>
        <taxon>Bacteria</taxon>
        <taxon>Pseudomonadati</taxon>
        <taxon>Acidobacteriota</taxon>
        <taxon>Terriglobia</taxon>
        <taxon>Terriglobales</taxon>
        <taxon>Acidobacteriaceae</taxon>
        <taxon>Alloacidobacterium</taxon>
    </lineage>
</organism>
<gene>
    <name evidence="2" type="ORF">H7849_13715</name>
</gene>
<sequence length="307" mass="34887">MRKSSPSPRASFWLVLAMFGMLAVPAAITLHTVRASSQNPTPHGYTVSLLLFILPIAVIAFWFIPQEGIQVSKKAFGWTIALLFPLGALLDFFFAQYFFYFPNVRATLGIKAPALGGGVPVEEYLFYLTGFLAVLLLYIWLDEYWLAAYSIPNDDENRISFVRLLEFHPQSVVLGIFLILAAILYKKNYGGPGFPGYFTFLVLGALLPSYMFLPTARPVINWRAVSLVMFMIVLISLLWEVTLALPYGWWNFRDEQMIGIRVTAWSQLPLEEVFVWVTVTYATVIVYEILKRWKSSGRKLINALMGR</sequence>
<proteinExistence type="predicted"/>
<keyword evidence="1" id="KW-0812">Transmembrane</keyword>